<organism evidence="1">
    <name type="scientific">Antheraea pernyi nuclear polyhedrosis virus</name>
    <name type="common">ApNPV</name>
    <dbReference type="NCBI Taxonomy" id="161494"/>
    <lineage>
        <taxon>Viruses</taxon>
        <taxon>Viruses incertae sedis</taxon>
        <taxon>Naldaviricetes</taxon>
        <taxon>Lefavirales</taxon>
        <taxon>Baculoviridae</taxon>
        <taxon>Alphabaculovirus</taxon>
        <taxon>Alphabaculovirus anpernyi</taxon>
    </lineage>
</organism>
<sequence length="129" mass="14238">MEHVLPNTCAEGAFTFTTDDLLKNLPFSSSKCAPFKLHHYAILRHLSNGALDKCVDASALAELGKLNFKIDPEKRYITNVLDYEFVVLDHDLSTVHVVNAETRCKIGHLNVSLRQNDASALLISATLAT</sequence>
<reference evidence="1" key="1">
    <citation type="submission" date="2016-11" db="EMBL/GenBank/DDBJ databases">
        <title>Comparative analyses of deletion mutations and their pathological effects of nucleopolyhedroviruses isolated from saturniid wild silkworms.</title>
        <authorList>
            <person name="Sasaki K."/>
            <person name="Huang Y."/>
            <person name="Shi M."/>
            <person name="Wang X."/>
            <person name="Kajiura Z."/>
            <person name="Kobayashi J."/>
        </authorList>
    </citation>
    <scope>NUCLEOTIDE SEQUENCE</scope>
    <source>
        <strain evidence="1">Liaoning</strain>
    </source>
</reference>
<protein>
    <submittedName>
        <fullName evidence="1">Uncharacterized protein</fullName>
    </submittedName>
</protein>
<dbReference type="Pfam" id="PF04242">
    <property type="entry name" value="DUF424"/>
    <property type="match status" value="1"/>
</dbReference>
<name>A0A1V1G9U5_NPVAP</name>
<organismHost>
    <name type="scientific">Antheraea pernyi</name>
    <name type="common">Chinese oak silk moth</name>
    <name type="synonym">Bombyx pernyi</name>
    <dbReference type="NCBI Taxonomy" id="7119"/>
</organismHost>
<evidence type="ECO:0000313" key="1">
    <source>
        <dbReference type="EMBL" id="BAX08885.1"/>
    </source>
</evidence>
<gene>
    <name evidence="1" type="primary">ORF116</name>
</gene>
<accession>A0A1V1G9U5</accession>
<dbReference type="EMBL" id="LC194889">
    <property type="protein sequence ID" value="BAX08885.1"/>
    <property type="molecule type" value="Genomic_DNA"/>
</dbReference>
<dbReference type="InterPro" id="IPR007355">
    <property type="entry name" value="DUF424"/>
</dbReference>
<proteinExistence type="predicted"/>